<organism evidence="5 6">
    <name type="scientific">Deinococcus malanensis</name>
    <dbReference type="NCBI Taxonomy" id="1706855"/>
    <lineage>
        <taxon>Bacteria</taxon>
        <taxon>Thermotogati</taxon>
        <taxon>Deinococcota</taxon>
        <taxon>Deinococci</taxon>
        <taxon>Deinococcales</taxon>
        <taxon>Deinococcaceae</taxon>
        <taxon>Deinococcus</taxon>
    </lineage>
</organism>
<proteinExistence type="inferred from homology"/>
<dbReference type="InterPro" id="IPR002347">
    <property type="entry name" value="SDR_fam"/>
</dbReference>
<dbReference type="Pfam" id="PF00106">
    <property type="entry name" value="adh_short"/>
    <property type="match status" value="1"/>
</dbReference>
<dbReference type="PRINTS" id="PR00081">
    <property type="entry name" value="GDHRDH"/>
</dbReference>
<evidence type="ECO:0000256" key="2">
    <source>
        <dbReference type="ARBA" id="ARBA00023002"/>
    </source>
</evidence>
<feature type="region of interest" description="Disordered" evidence="4">
    <location>
        <begin position="205"/>
        <end position="230"/>
    </location>
</feature>
<sequence>MADVSYPEDVEHIAEVALECFGGFDTWVNNAGIGLYGPLEELKLDDMRRLFDVNFWGVVYGSRVAVGHLKHKGGALINVGSVASEQAIPLQGLYSASKHAVKAYTDALRMELEHAHSPVSVTLIKPGPIDTPFPMHAHNELNREPKHVPPVYAPGTVAQAIVQAATRPEREVFVGAGPKAMATLGLLAPGSTERTMASTVIPQTFSSRPPLPQQESVLRRPSESLRERGDYPGHVREVSLYTEAVSRSSFRGMAAGLLGLGIAALLWNSLRH</sequence>
<comment type="caution">
    <text evidence="5">The sequence shown here is derived from an EMBL/GenBank/DDBJ whole genome shotgun (WGS) entry which is preliminary data.</text>
</comment>
<evidence type="ECO:0000256" key="4">
    <source>
        <dbReference type="SAM" id="MobiDB-lite"/>
    </source>
</evidence>
<accession>A0ABQ2EUK0</accession>
<evidence type="ECO:0008006" key="7">
    <source>
        <dbReference type="Google" id="ProtNLM"/>
    </source>
</evidence>
<dbReference type="PROSITE" id="PS00061">
    <property type="entry name" value="ADH_SHORT"/>
    <property type="match status" value="1"/>
</dbReference>
<evidence type="ECO:0000313" key="6">
    <source>
        <dbReference type="Proteomes" id="UP000647587"/>
    </source>
</evidence>
<dbReference type="NCBIfam" id="NF005495">
    <property type="entry name" value="PRK07109.1"/>
    <property type="match status" value="1"/>
</dbReference>
<dbReference type="PANTHER" id="PTHR43391:SF82">
    <property type="entry name" value="OXIDOREDUCTASE SADH-RELATED"/>
    <property type="match status" value="1"/>
</dbReference>
<dbReference type="SUPFAM" id="SSF51735">
    <property type="entry name" value="NAD(P)-binding Rossmann-fold domains"/>
    <property type="match status" value="1"/>
</dbReference>
<gene>
    <name evidence="5" type="ORF">GCM10008955_21020</name>
</gene>
<dbReference type="Gene3D" id="3.40.50.720">
    <property type="entry name" value="NAD(P)-binding Rossmann-like Domain"/>
    <property type="match status" value="1"/>
</dbReference>
<evidence type="ECO:0000256" key="1">
    <source>
        <dbReference type="ARBA" id="ARBA00006484"/>
    </source>
</evidence>
<dbReference type="EMBL" id="BMPP01000007">
    <property type="protein sequence ID" value="GGK27022.1"/>
    <property type="molecule type" value="Genomic_DNA"/>
</dbReference>
<evidence type="ECO:0000313" key="5">
    <source>
        <dbReference type="EMBL" id="GGK27022.1"/>
    </source>
</evidence>
<dbReference type="PANTHER" id="PTHR43391">
    <property type="entry name" value="RETINOL DEHYDROGENASE-RELATED"/>
    <property type="match status" value="1"/>
</dbReference>
<dbReference type="PRINTS" id="PR00080">
    <property type="entry name" value="SDRFAMILY"/>
</dbReference>
<keyword evidence="2" id="KW-0560">Oxidoreductase</keyword>
<evidence type="ECO:0000256" key="3">
    <source>
        <dbReference type="RuleBase" id="RU000363"/>
    </source>
</evidence>
<name>A0ABQ2EUK0_9DEIO</name>
<dbReference type="InterPro" id="IPR036291">
    <property type="entry name" value="NAD(P)-bd_dom_sf"/>
</dbReference>
<comment type="similarity">
    <text evidence="1 3">Belongs to the short-chain dehydrogenases/reductases (SDR) family.</text>
</comment>
<reference evidence="6" key="1">
    <citation type="journal article" date="2019" name="Int. J. Syst. Evol. Microbiol.">
        <title>The Global Catalogue of Microorganisms (GCM) 10K type strain sequencing project: providing services to taxonomists for standard genome sequencing and annotation.</title>
        <authorList>
            <consortium name="The Broad Institute Genomics Platform"/>
            <consortium name="The Broad Institute Genome Sequencing Center for Infectious Disease"/>
            <person name="Wu L."/>
            <person name="Ma J."/>
        </authorList>
    </citation>
    <scope>NUCLEOTIDE SEQUENCE [LARGE SCALE GENOMIC DNA]</scope>
    <source>
        <strain evidence="6">JCM 30331</strain>
    </source>
</reference>
<dbReference type="InterPro" id="IPR020904">
    <property type="entry name" value="Sc_DH/Rdtase_CS"/>
</dbReference>
<keyword evidence="6" id="KW-1185">Reference proteome</keyword>
<feature type="compositionally biased region" description="Basic and acidic residues" evidence="4">
    <location>
        <begin position="217"/>
        <end position="230"/>
    </location>
</feature>
<dbReference type="Proteomes" id="UP000647587">
    <property type="component" value="Unassembled WGS sequence"/>
</dbReference>
<protein>
    <recommendedName>
        <fullName evidence="7">Short-chain dehydrogenase</fullName>
    </recommendedName>
</protein>